<feature type="transmembrane region" description="Helical" evidence="1">
    <location>
        <begin position="168"/>
        <end position="190"/>
    </location>
</feature>
<keyword evidence="1" id="KW-0812">Transmembrane</keyword>
<keyword evidence="1" id="KW-0472">Membrane</keyword>
<reference evidence="2" key="1">
    <citation type="submission" date="2021-01" db="EMBL/GenBank/DDBJ databases">
        <authorList>
            <person name="Li R."/>
            <person name="Bekaert M."/>
        </authorList>
    </citation>
    <scope>NUCLEOTIDE SEQUENCE</scope>
    <source>
        <strain evidence="2">Farmed</strain>
    </source>
</reference>
<evidence type="ECO:0000313" key="2">
    <source>
        <dbReference type="EMBL" id="CAE1146292.1"/>
    </source>
</evidence>
<feature type="transmembrane region" description="Helical" evidence="1">
    <location>
        <begin position="135"/>
        <end position="156"/>
    </location>
</feature>
<proteinExistence type="predicted"/>
<feature type="transmembrane region" description="Helical" evidence="1">
    <location>
        <begin position="66"/>
        <end position="86"/>
    </location>
</feature>
<feature type="transmembrane region" description="Helical" evidence="1">
    <location>
        <begin position="228"/>
        <end position="255"/>
    </location>
</feature>
<accession>A0A812AMM9</accession>
<dbReference type="EMBL" id="CAHIKZ030000051">
    <property type="protein sequence ID" value="CAE1146292.1"/>
    <property type="molecule type" value="Genomic_DNA"/>
</dbReference>
<sequence length="256" mass="29995">MQEPLSLSFFYFIFSLFTSSFLPLYIALSFFPTPILPFFYFSIFPTSFFFPFCLSLSLSLIPPTLFLAPLSFLYLFSYTSLFSLYCSFSFPTPTSFLLFLYFLVPFSLSLSLSLLFLLTFYYLPFRFCYFCHSPYVSRYSLTTLSLFLSLLPFFYCLPSFLTIYPPKLFFVSPTSALIVSFIPLSLFLIYPPFSYFYSSLFLFSSSFLTLLLTSLFPVSRTPLLQRLFLYSPFFLFSSPPFVLSSPLFLFFAFFFY</sequence>
<evidence type="ECO:0000256" key="1">
    <source>
        <dbReference type="SAM" id="Phobius"/>
    </source>
</evidence>
<comment type="caution">
    <text evidence="2">The sequence shown here is derived from an EMBL/GenBank/DDBJ whole genome shotgun (WGS) entry which is preliminary data.</text>
</comment>
<protein>
    <submittedName>
        <fullName evidence="2">Uncharacterized protein</fullName>
    </submittedName>
</protein>
<name>A0A812AMM9_ACAPH</name>
<evidence type="ECO:0000313" key="3">
    <source>
        <dbReference type="Proteomes" id="UP000597762"/>
    </source>
</evidence>
<feature type="transmembrane region" description="Helical" evidence="1">
    <location>
        <begin position="196"/>
        <end position="216"/>
    </location>
</feature>
<dbReference type="Proteomes" id="UP000597762">
    <property type="component" value="Unassembled WGS sequence"/>
</dbReference>
<feature type="transmembrane region" description="Helical" evidence="1">
    <location>
        <begin position="6"/>
        <end position="31"/>
    </location>
</feature>
<gene>
    <name evidence="2" type="ORF">SPHA_1779</name>
</gene>
<organism evidence="2 3">
    <name type="scientific">Acanthosepion pharaonis</name>
    <name type="common">Pharaoh cuttlefish</name>
    <name type="synonym">Sepia pharaonis</name>
    <dbReference type="NCBI Taxonomy" id="158019"/>
    <lineage>
        <taxon>Eukaryota</taxon>
        <taxon>Metazoa</taxon>
        <taxon>Spiralia</taxon>
        <taxon>Lophotrochozoa</taxon>
        <taxon>Mollusca</taxon>
        <taxon>Cephalopoda</taxon>
        <taxon>Coleoidea</taxon>
        <taxon>Decapodiformes</taxon>
        <taxon>Sepiida</taxon>
        <taxon>Sepiina</taxon>
        <taxon>Sepiidae</taxon>
        <taxon>Acanthosepion</taxon>
    </lineage>
</organism>
<keyword evidence="1" id="KW-1133">Transmembrane helix</keyword>
<feature type="transmembrane region" description="Helical" evidence="1">
    <location>
        <begin position="98"/>
        <end position="123"/>
    </location>
</feature>
<keyword evidence="3" id="KW-1185">Reference proteome</keyword>
<dbReference type="AlphaFoldDB" id="A0A812AMM9"/>
<feature type="transmembrane region" description="Helical" evidence="1">
    <location>
        <begin position="38"/>
        <end position="60"/>
    </location>
</feature>